<dbReference type="AlphaFoldDB" id="A0A210RYK8"/>
<dbReference type="PANTHER" id="PTHR40593">
    <property type="entry name" value="PENICILLIN-BINDING PROTEIN ACTIVATOR LPOB"/>
    <property type="match status" value="1"/>
</dbReference>
<dbReference type="OrthoDB" id="9803653at2"/>
<dbReference type="NCBIfam" id="TIGR02722">
    <property type="entry name" value="lp"/>
    <property type="match status" value="1"/>
</dbReference>
<gene>
    <name evidence="3" type="ORF">B6A14_06765</name>
</gene>
<feature type="chain" id="PRO_5013347018" description="Penicillin-binding protein activator LpoB" evidence="2">
    <location>
        <begin position="22"/>
        <end position="196"/>
    </location>
</feature>
<protein>
    <recommendedName>
        <fullName evidence="1">Penicillin-binding protein activator LpoB</fullName>
    </recommendedName>
</protein>
<dbReference type="GO" id="GO:0030234">
    <property type="term" value="F:enzyme regulator activity"/>
    <property type="evidence" value="ECO:0007669"/>
    <property type="project" value="TreeGrafter"/>
</dbReference>
<organism evidence="3 4">
    <name type="scientific">Polynucleobacter hirudinilacicola</name>
    <dbReference type="NCBI Taxonomy" id="1743166"/>
    <lineage>
        <taxon>Bacteria</taxon>
        <taxon>Pseudomonadati</taxon>
        <taxon>Pseudomonadota</taxon>
        <taxon>Betaproteobacteria</taxon>
        <taxon>Burkholderiales</taxon>
        <taxon>Burkholderiaceae</taxon>
        <taxon>Polynucleobacter</taxon>
    </lineage>
</organism>
<sequence length="196" mass="21629">MKIYTKTIHLSALALSAVLLAACSGPQVRYGDAKAVETVNANYGSTDLQIIAEAMTRSLLQSKAISGSKDAPIVTLADVKNKTSEYIDTRVITDKIRTQLMKSGQVRFAVSVTEMQNQTDELKRQNQSGLYKNSTIAKTGNMQGAQYRIEGSIASIVKNTKDVKDVYYVFNLNLINNESGLLEWADEKEIRKTATR</sequence>
<reference evidence="3 4" key="1">
    <citation type="submission" date="2017-03" db="EMBL/GenBank/DDBJ databases">
        <title>New species Polynucleobacter sp. MWH-EgelM1-30-B4.</title>
        <authorList>
            <person name="Hahn M.W."/>
        </authorList>
    </citation>
    <scope>NUCLEOTIDE SEQUENCE [LARGE SCALE GENOMIC DNA]</scope>
    <source>
        <strain evidence="3 4">MWH-EgelM1-30-B4</strain>
    </source>
</reference>
<dbReference type="RefSeq" id="WP_087910307.1">
    <property type="nucleotide sequence ID" value="NZ_NAIA01000003.1"/>
</dbReference>
<evidence type="ECO:0000313" key="3">
    <source>
        <dbReference type="EMBL" id="OWF66072.1"/>
    </source>
</evidence>
<comment type="caution">
    <text evidence="3">The sequence shown here is derived from an EMBL/GenBank/DDBJ whole genome shotgun (WGS) entry which is preliminary data.</text>
</comment>
<keyword evidence="4" id="KW-1185">Reference proteome</keyword>
<feature type="signal peptide" evidence="2">
    <location>
        <begin position="1"/>
        <end position="21"/>
    </location>
</feature>
<dbReference type="Proteomes" id="UP000196880">
    <property type="component" value="Unassembled WGS sequence"/>
</dbReference>
<dbReference type="PANTHER" id="PTHR40593:SF1">
    <property type="entry name" value="PENICILLIN-BINDING PROTEIN ACTIVATOR LPOB"/>
    <property type="match status" value="1"/>
</dbReference>
<accession>A0A210RYK8</accession>
<dbReference type="PROSITE" id="PS51257">
    <property type="entry name" value="PROKAR_LIPOPROTEIN"/>
    <property type="match status" value="1"/>
</dbReference>
<dbReference type="GO" id="GO:0009252">
    <property type="term" value="P:peptidoglycan biosynthetic process"/>
    <property type="evidence" value="ECO:0007669"/>
    <property type="project" value="TreeGrafter"/>
</dbReference>
<proteinExistence type="predicted"/>
<dbReference type="Gene3D" id="3.40.50.10610">
    <property type="entry name" value="ABC-type transport auxiliary lipoprotein component"/>
    <property type="match status" value="1"/>
</dbReference>
<keyword evidence="2" id="KW-0732">Signal</keyword>
<evidence type="ECO:0000256" key="1">
    <source>
        <dbReference type="NCBIfam" id="TIGR02722"/>
    </source>
</evidence>
<dbReference type="GO" id="GO:0031241">
    <property type="term" value="C:periplasmic side of cell outer membrane"/>
    <property type="evidence" value="ECO:0007669"/>
    <property type="project" value="TreeGrafter"/>
</dbReference>
<name>A0A210RYK8_9BURK</name>
<evidence type="ECO:0000313" key="4">
    <source>
        <dbReference type="Proteomes" id="UP000196880"/>
    </source>
</evidence>
<dbReference type="InterPro" id="IPR014094">
    <property type="entry name" value="LpoB"/>
</dbReference>
<evidence type="ECO:0000256" key="2">
    <source>
        <dbReference type="SAM" id="SignalP"/>
    </source>
</evidence>
<dbReference type="Pfam" id="PF13036">
    <property type="entry name" value="LpoB"/>
    <property type="match status" value="1"/>
</dbReference>
<dbReference type="EMBL" id="NAIA01000003">
    <property type="protein sequence ID" value="OWF66072.1"/>
    <property type="molecule type" value="Genomic_DNA"/>
</dbReference>